<name>A0A7W9SS56_ARMRO</name>
<dbReference type="AlphaFoldDB" id="A0A7W9SS56"/>
<proteinExistence type="predicted"/>
<evidence type="ECO:0000313" key="2">
    <source>
        <dbReference type="Proteomes" id="UP000520814"/>
    </source>
</evidence>
<keyword evidence="2" id="KW-1185">Reference proteome</keyword>
<evidence type="ECO:0000313" key="1">
    <source>
        <dbReference type="EMBL" id="MBB6050999.1"/>
    </source>
</evidence>
<gene>
    <name evidence="1" type="ORF">HNQ39_002790</name>
</gene>
<accession>A0A7W9SS56</accession>
<dbReference type="RefSeq" id="WP_184196989.1">
    <property type="nucleotide sequence ID" value="NZ_JACHGW010000002.1"/>
</dbReference>
<comment type="caution">
    <text evidence="1">The sequence shown here is derived from an EMBL/GenBank/DDBJ whole genome shotgun (WGS) entry which is preliminary data.</text>
</comment>
<dbReference type="EMBL" id="JACHGW010000002">
    <property type="protein sequence ID" value="MBB6050999.1"/>
    <property type="molecule type" value="Genomic_DNA"/>
</dbReference>
<reference evidence="1 2" key="1">
    <citation type="submission" date="2020-08" db="EMBL/GenBank/DDBJ databases">
        <title>Genomic Encyclopedia of Type Strains, Phase IV (KMG-IV): sequencing the most valuable type-strain genomes for metagenomic binning, comparative biology and taxonomic classification.</title>
        <authorList>
            <person name="Goeker M."/>
        </authorList>
    </citation>
    <scope>NUCLEOTIDE SEQUENCE [LARGE SCALE GENOMIC DNA]</scope>
    <source>
        <strain evidence="1 2">DSM 23562</strain>
    </source>
</reference>
<protein>
    <submittedName>
        <fullName evidence="1">Uncharacterized protein</fullName>
    </submittedName>
</protein>
<organism evidence="1 2">
    <name type="scientific">Armatimonas rosea</name>
    <dbReference type="NCBI Taxonomy" id="685828"/>
    <lineage>
        <taxon>Bacteria</taxon>
        <taxon>Bacillati</taxon>
        <taxon>Armatimonadota</taxon>
        <taxon>Armatimonadia</taxon>
        <taxon>Armatimonadales</taxon>
        <taxon>Armatimonadaceae</taxon>
        <taxon>Armatimonas</taxon>
    </lineage>
</organism>
<sequence>MKRPVLWIAVAAVLVLGGIFWAVNAWEYQQIGESHVRRHLVRGVVEIERGGRWEAPFVVDPRAPLLTREDLKRIKLSNLQWGDAGLLCATATVSPGKPLNGRLVFVVQIRETKDGARIRDRGIRQTIAWPGGATVPFVLPTDLFKPIRNQQTLVHLETIE</sequence>
<dbReference type="Proteomes" id="UP000520814">
    <property type="component" value="Unassembled WGS sequence"/>
</dbReference>